<name>A0ABR2INH1_9EUKA</name>
<proteinExistence type="predicted"/>
<comment type="caution">
    <text evidence="1">The sequence shown here is derived from an EMBL/GenBank/DDBJ whole genome shotgun (WGS) entry which is preliminary data.</text>
</comment>
<reference evidence="1 2" key="1">
    <citation type="submission" date="2024-04" db="EMBL/GenBank/DDBJ databases">
        <title>Tritrichomonas musculus Genome.</title>
        <authorList>
            <person name="Alves-Ferreira E."/>
            <person name="Grigg M."/>
            <person name="Lorenzi H."/>
            <person name="Galac M."/>
        </authorList>
    </citation>
    <scope>NUCLEOTIDE SEQUENCE [LARGE SCALE GENOMIC DNA]</scope>
    <source>
        <strain evidence="1 2">EAF2021</strain>
    </source>
</reference>
<keyword evidence="2" id="KW-1185">Reference proteome</keyword>
<dbReference type="Proteomes" id="UP001470230">
    <property type="component" value="Unassembled WGS sequence"/>
</dbReference>
<accession>A0ABR2INH1</accession>
<sequence length="115" mass="13667">MQVKHRQIGDVFRISRQKARKLHMKFKRGVGRDGRPPCLTQEEFNILEKEIKRMHSLSMNPTIIQITKFIYTTFNKYIYVDTIRNLISIKFSDMFKNCVGIALEDKRFNVSIQDI</sequence>
<protein>
    <submittedName>
        <fullName evidence="1">Uncharacterized protein</fullName>
    </submittedName>
</protein>
<organism evidence="1 2">
    <name type="scientific">Tritrichomonas musculus</name>
    <dbReference type="NCBI Taxonomy" id="1915356"/>
    <lineage>
        <taxon>Eukaryota</taxon>
        <taxon>Metamonada</taxon>
        <taxon>Parabasalia</taxon>
        <taxon>Tritrichomonadida</taxon>
        <taxon>Tritrichomonadidae</taxon>
        <taxon>Tritrichomonas</taxon>
    </lineage>
</organism>
<dbReference type="EMBL" id="JAPFFF010000015">
    <property type="protein sequence ID" value="KAK8866470.1"/>
    <property type="molecule type" value="Genomic_DNA"/>
</dbReference>
<evidence type="ECO:0000313" key="2">
    <source>
        <dbReference type="Proteomes" id="UP001470230"/>
    </source>
</evidence>
<evidence type="ECO:0000313" key="1">
    <source>
        <dbReference type="EMBL" id="KAK8866470.1"/>
    </source>
</evidence>
<gene>
    <name evidence="1" type="ORF">M9Y10_009433</name>
</gene>